<proteinExistence type="predicted"/>
<dbReference type="Pfam" id="PF03992">
    <property type="entry name" value="ABM"/>
    <property type="match status" value="1"/>
</dbReference>
<dbReference type="PROSITE" id="PS51725">
    <property type="entry name" value="ABM"/>
    <property type="match status" value="1"/>
</dbReference>
<dbReference type="PANTHER" id="PTHR33336:SF3">
    <property type="entry name" value="ABM DOMAIN-CONTAINING PROTEIN"/>
    <property type="match status" value="1"/>
</dbReference>
<dbReference type="RefSeq" id="WP_136892124.1">
    <property type="nucleotide sequence ID" value="NZ_SWJE01000001.1"/>
</dbReference>
<dbReference type="InterPro" id="IPR011008">
    <property type="entry name" value="Dimeric_a/b-barrel"/>
</dbReference>
<comment type="caution">
    <text evidence="2">The sequence shown here is derived from an EMBL/GenBank/DDBJ whole genome shotgun (WGS) entry which is preliminary data.</text>
</comment>
<keyword evidence="2" id="KW-0503">Monooxygenase</keyword>
<dbReference type="OrthoDB" id="9812192at2"/>
<dbReference type="Proteomes" id="UP000305539">
    <property type="component" value="Unassembled WGS sequence"/>
</dbReference>
<keyword evidence="2" id="KW-0560">Oxidoreductase</keyword>
<dbReference type="SUPFAM" id="SSF54909">
    <property type="entry name" value="Dimeric alpha+beta barrel"/>
    <property type="match status" value="1"/>
</dbReference>
<protein>
    <submittedName>
        <fullName evidence="2">Antibiotic biosynthesis monooxygenase</fullName>
    </submittedName>
</protein>
<dbReference type="InterPro" id="IPR050744">
    <property type="entry name" value="AI-2_Isomerase_LsrG"/>
</dbReference>
<name>A0A4U1IF46_9BURK</name>
<dbReference type="GO" id="GO:0005829">
    <property type="term" value="C:cytosol"/>
    <property type="evidence" value="ECO:0007669"/>
    <property type="project" value="TreeGrafter"/>
</dbReference>
<organism evidence="2 3">
    <name type="scientific">Trinickia terrae</name>
    <dbReference type="NCBI Taxonomy" id="2571161"/>
    <lineage>
        <taxon>Bacteria</taxon>
        <taxon>Pseudomonadati</taxon>
        <taxon>Pseudomonadota</taxon>
        <taxon>Betaproteobacteria</taxon>
        <taxon>Burkholderiales</taxon>
        <taxon>Burkholderiaceae</taxon>
        <taxon>Trinickia</taxon>
    </lineage>
</organism>
<gene>
    <name evidence="2" type="ORF">FAZ69_01270</name>
</gene>
<dbReference type="Gene3D" id="3.30.70.100">
    <property type="match status" value="1"/>
</dbReference>
<evidence type="ECO:0000313" key="2">
    <source>
        <dbReference type="EMBL" id="TKC92343.1"/>
    </source>
</evidence>
<evidence type="ECO:0000259" key="1">
    <source>
        <dbReference type="PROSITE" id="PS51725"/>
    </source>
</evidence>
<dbReference type="InterPro" id="IPR007138">
    <property type="entry name" value="ABM_dom"/>
</dbReference>
<evidence type="ECO:0000313" key="3">
    <source>
        <dbReference type="Proteomes" id="UP000305539"/>
    </source>
</evidence>
<dbReference type="AlphaFoldDB" id="A0A4U1IF46"/>
<sequence length="96" mass="10685">MSEISVVAVNVAKAGKEDELAALLSGLIAPTANDAGMIRYELHRDLDDPGIFVFHEIWESRKALDAHLSTEHIARYRQLSPDLVERKELFITAKIG</sequence>
<accession>A0A4U1IF46</accession>
<feature type="domain" description="ABM" evidence="1">
    <location>
        <begin position="4"/>
        <end position="95"/>
    </location>
</feature>
<keyword evidence="3" id="KW-1185">Reference proteome</keyword>
<dbReference type="EMBL" id="SWJE01000001">
    <property type="protein sequence ID" value="TKC92343.1"/>
    <property type="molecule type" value="Genomic_DNA"/>
</dbReference>
<dbReference type="PANTHER" id="PTHR33336">
    <property type="entry name" value="QUINOL MONOOXYGENASE YGIN-RELATED"/>
    <property type="match status" value="1"/>
</dbReference>
<dbReference type="GO" id="GO:0004497">
    <property type="term" value="F:monooxygenase activity"/>
    <property type="evidence" value="ECO:0007669"/>
    <property type="project" value="UniProtKB-KW"/>
</dbReference>
<reference evidence="2 3" key="1">
    <citation type="submission" date="2019-04" db="EMBL/GenBank/DDBJ databases">
        <title>Trinickia sp. 7GSK02, isolated from subtropical forest soil.</title>
        <authorList>
            <person name="Gao Z.-H."/>
            <person name="Qiu L.-H."/>
        </authorList>
    </citation>
    <scope>NUCLEOTIDE SEQUENCE [LARGE SCALE GENOMIC DNA]</scope>
    <source>
        <strain evidence="2 3">7GSK02</strain>
    </source>
</reference>